<protein>
    <recommendedName>
        <fullName evidence="3">Endonuclease/exonuclease/phosphatase domain-containing protein</fullName>
    </recommendedName>
</protein>
<evidence type="ECO:0008006" key="3">
    <source>
        <dbReference type="Google" id="ProtNLM"/>
    </source>
</evidence>
<dbReference type="Proteomes" id="UP000001064">
    <property type="component" value="Unassembled WGS sequence"/>
</dbReference>
<dbReference type="FunCoup" id="F1A1D1">
    <property type="interactions" value="936"/>
</dbReference>
<dbReference type="GeneID" id="10511393"/>
<dbReference type="EMBL" id="GL871369">
    <property type="protein sequence ID" value="EGC29996.1"/>
    <property type="molecule type" value="Genomic_DNA"/>
</dbReference>
<keyword evidence="2" id="KW-1185">Reference proteome</keyword>
<dbReference type="AlphaFoldDB" id="F1A1D1"/>
<reference evidence="2" key="1">
    <citation type="journal article" date="2011" name="Genome Biol.">
        <title>Comparative genomics of the social amoebae Dictyostelium discoideum and Dictyostelium purpureum.</title>
        <authorList>
            <consortium name="US DOE Joint Genome Institute (JGI-PGF)"/>
            <person name="Sucgang R."/>
            <person name="Kuo A."/>
            <person name="Tian X."/>
            <person name="Salerno W."/>
            <person name="Parikh A."/>
            <person name="Feasley C.L."/>
            <person name="Dalin E."/>
            <person name="Tu H."/>
            <person name="Huang E."/>
            <person name="Barry K."/>
            <person name="Lindquist E."/>
            <person name="Shapiro H."/>
            <person name="Bruce D."/>
            <person name="Schmutz J."/>
            <person name="Salamov A."/>
            <person name="Fey P."/>
            <person name="Gaudet P."/>
            <person name="Anjard C."/>
            <person name="Babu M.M."/>
            <person name="Basu S."/>
            <person name="Bushmanova Y."/>
            <person name="van der Wel H."/>
            <person name="Katoh-Kurasawa M."/>
            <person name="Dinh C."/>
            <person name="Coutinho P.M."/>
            <person name="Saito T."/>
            <person name="Elias M."/>
            <person name="Schaap P."/>
            <person name="Kay R.R."/>
            <person name="Henrissat B."/>
            <person name="Eichinger L."/>
            <person name="Rivero F."/>
            <person name="Putnam N.H."/>
            <person name="West C.M."/>
            <person name="Loomis W.F."/>
            <person name="Chisholm R.L."/>
            <person name="Shaulsky G."/>
            <person name="Strassmann J.E."/>
            <person name="Queller D.C."/>
            <person name="Kuspa A."/>
            <person name="Grigoriev I.V."/>
        </authorList>
    </citation>
    <scope>NUCLEOTIDE SEQUENCE [LARGE SCALE GENOMIC DNA]</scope>
    <source>
        <strain evidence="2">QSDP1</strain>
    </source>
</reference>
<gene>
    <name evidence="1" type="ORF">DICPUDRAFT_42092</name>
</gene>
<dbReference type="VEuPathDB" id="AmoebaDB:DICPUDRAFT_42092"/>
<dbReference type="eggNOG" id="ENOG502RH7R">
    <property type="taxonomic scope" value="Eukaryota"/>
</dbReference>
<dbReference type="InterPro" id="IPR036691">
    <property type="entry name" value="Endo/exonu/phosph_ase_sf"/>
</dbReference>
<dbReference type="OrthoDB" id="10514772at2759"/>
<feature type="non-terminal residue" evidence="1">
    <location>
        <position position="345"/>
    </location>
</feature>
<sequence length="345" mass="40898">MYDSPHKYINNKNGTFNFKQEEILEIESNSINISNELIQLQNPEYGKILRVFLWNSIGDGKKGYSECRMMINQENTRDTQFDLYVTQEPAYTKEENYLKCFNLTEEKYQITYPPDSKDQVAIIFNKQKLSIDEDGHKNSYKLIEESRKKENNQGIEYTTQFPKYGQKRIQIVHFKIQNEIDDMEADGCLKLCVINIHSVHNNYTIEKKKTFILEFFKFVNWYINNKLANEPIKLLILGDFNLDLINEDIDQLVYDEIGLNLVISTSPKIDAHYSEDDISKTNIDFFCTVYNKNYVNIHNVSKIPLRFENYYKDFQMIQDFIKTHQLNVKKISTHDPQFCYLTFNS</sequence>
<name>F1A1D1_DICPU</name>
<dbReference type="KEGG" id="dpp:DICPUDRAFT_42092"/>
<proteinExistence type="predicted"/>
<organism evidence="1 2">
    <name type="scientific">Dictyostelium purpureum</name>
    <name type="common">Slime mold</name>
    <dbReference type="NCBI Taxonomy" id="5786"/>
    <lineage>
        <taxon>Eukaryota</taxon>
        <taxon>Amoebozoa</taxon>
        <taxon>Evosea</taxon>
        <taxon>Eumycetozoa</taxon>
        <taxon>Dictyostelia</taxon>
        <taxon>Dictyosteliales</taxon>
        <taxon>Dictyosteliaceae</taxon>
        <taxon>Dictyostelium</taxon>
    </lineage>
</organism>
<dbReference type="InParanoid" id="F1A1D1"/>
<dbReference type="SUPFAM" id="SSF56219">
    <property type="entry name" value="DNase I-like"/>
    <property type="match status" value="1"/>
</dbReference>
<dbReference type="Gene3D" id="3.60.10.10">
    <property type="entry name" value="Endonuclease/exonuclease/phosphatase"/>
    <property type="match status" value="1"/>
</dbReference>
<accession>F1A1D1</accession>
<dbReference type="RefSeq" id="XP_003293480.1">
    <property type="nucleotide sequence ID" value="XM_003293432.1"/>
</dbReference>
<evidence type="ECO:0000313" key="1">
    <source>
        <dbReference type="EMBL" id="EGC29996.1"/>
    </source>
</evidence>
<evidence type="ECO:0000313" key="2">
    <source>
        <dbReference type="Proteomes" id="UP000001064"/>
    </source>
</evidence>